<dbReference type="Proteomes" id="UP000015105">
    <property type="component" value="Chromosome 6D"/>
</dbReference>
<keyword evidence="2" id="KW-1185">Reference proteome</keyword>
<protein>
    <submittedName>
        <fullName evidence="1">Uncharacterized protein</fullName>
    </submittedName>
</protein>
<dbReference type="AlphaFoldDB" id="A0A453MWL6"/>
<accession>A0A453MWL6</accession>
<evidence type="ECO:0000313" key="1">
    <source>
        <dbReference type="EnsemblPlants" id="AET6Gv20129000.14"/>
    </source>
</evidence>
<reference evidence="1" key="5">
    <citation type="journal article" date="2021" name="G3 (Bethesda)">
        <title>Aegilops tauschii genome assembly Aet v5.0 features greater sequence contiguity and improved annotation.</title>
        <authorList>
            <person name="Wang L."/>
            <person name="Zhu T."/>
            <person name="Rodriguez J.C."/>
            <person name="Deal K.R."/>
            <person name="Dubcovsky J."/>
            <person name="McGuire P.E."/>
            <person name="Lux T."/>
            <person name="Spannagl M."/>
            <person name="Mayer K.F.X."/>
            <person name="Baldrich P."/>
            <person name="Meyers B.C."/>
            <person name="Huo N."/>
            <person name="Gu Y.Q."/>
            <person name="Zhou H."/>
            <person name="Devos K.M."/>
            <person name="Bennetzen J.L."/>
            <person name="Unver T."/>
            <person name="Budak H."/>
            <person name="Gulick P.J."/>
            <person name="Galiba G."/>
            <person name="Kalapos B."/>
            <person name="Nelson D.R."/>
            <person name="Li P."/>
            <person name="You F.M."/>
            <person name="Luo M.C."/>
            <person name="Dvorak J."/>
        </authorList>
    </citation>
    <scope>NUCLEOTIDE SEQUENCE [LARGE SCALE GENOMIC DNA]</scope>
    <source>
        <strain evidence="1">cv. AL8/78</strain>
    </source>
</reference>
<sequence length="50" mass="5989">VITNHVVVLFRKILNILYNRRLKIIPKLRSMHMYISSVGKLVQLLFIHLF</sequence>
<reference evidence="1" key="4">
    <citation type="submission" date="2019-03" db="UniProtKB">
        <authorList>
            <consortium name="EnsemblPlants"/>
        </authorList>
    </citation>
    <scope>IDENTIFICATION</scope>
</reference>
<reference evidence="2" key="2">
    <citation type="journal article" date="2017" name="Nat. Plants">
        <title>The Aegilops tauschii genome reveals multiple impacts of transposons.</title>
        <authorList>
            <person name="Zhao G."/>
            <person name="Zou C."/>
            <person name="Li K."/>
            <person name="Wang K."/>
            <person name="Li T."/>
            <person name="Gao L."/>
            <person name="Zhang X."/>
            <person name="Wang H."/>
            <person name="Yang Z."/>
            <person name="Liu X."/>
            <person name="Jiang W."/>
            <person name="Mao L."/>
            <person name="Kong X."/>
            <person name="Jiao Y."/>
            <person name="Jia J."/>
        </authorList>
    </citation>
    <scope>NUCLEOTIDE SEQUENCE [LARGE SCALE GENOMIC DNA]</scope>
    <source>
        <strain evidence="2">cv. AL8/78</strain>
    </source>
</reference>
<proteinExistence type="predicted"/>
<dbReference type="EnsemblPlants" id="AET6Gv20129000.14">
    <property type="protein sequence ID" value="AET6Gv20129000.14"/>
    <property type="gene ID" value="AET6Gv20129000"/>
</dbReference>
<evidence type="ECO:0000313" key="2">
    <source>
        <dbReference type="Proteomes" id="UP000015105"/>
    </source>
</evidence>
<reference evidence="1" key="3">
    <citation type="journal article" date="2017" name="Nature">
        <title>Genome sequence of the progenitor of the wheat D genome Aegilops tauschii.</title>
        <authorList>
            <person name="Luo M.C."/>
            <person name="Gu Y.Q."/>
            <person name="Puiu D."/>
            <person name="Wang H."/>
            <person name="Twardziok S.O."/>
            <person name="Deal K.R."/>
            <person name="Huo N."/>
            <person name="Zhu T."/>
            <person name="Wang L."/>
            <person name="Wang Y."/>
            <person name="McGuire P.E."/>
            <person name="Liu S."/>
            <person name="Long H."/>
            <person name="Ramasamy R.K."/>
            <person name="Rodriguez J.C."/>
            <person name="Van S.L."/>
            <person name="Yuan L."/>
            <person name="Wang Z."/>
            <person name="Xia Z."/>
            <person name="Xiao L."/>
            <person name="Anderson O.D."/>
            <person name="Ouyang S."/>
            <person name="Liang Y."/>
            <person name="Zimin A.V."/>
            <person name="Pertea G."/>
            <person name="Qi P."/>
            <person name="Bennetzen J.L."/>
            <person name="Dai X."/>
            <person name="Dawson M.W."/>
            <person name="Muller H.G."/>
            <person name="Kugler K."/>
            <person name="Rivarola-Duarte L."/>
            <person name="Spannagl M."/>
            <person name="Mayer K.F.X."/>
            <person name="Lu F.H."/>
            <person name="Bevan M.W."/>
            <person name="Leroy P."/>
            <person name="Li P."/>
            <person name="You F.M."/>
            <person name="Sun Q."/>
            <person name="Liu Z."/>
            <person name="Lyons E."/>
            <person name="Wicker T."/>
            <person name="Salzberg S.L."/>
            <person name="Devos K.M."/>
            <person name="Dvorak J."/>
        </authorList>
    </citation>
    <scope>NUCLEOTIDE SEQUENCE [LARGE SCALE GENOMIC DNA]</scope>
    <source>
        <strain evidence="1">cv. AL8/78</strain>
    </source>
</reference>
<name>A0A453MWL6_AEGTS</name>
<reference evidence="2" key="1">
    <citation type="journal article" date="2014" name="Science">
        <title>Ancient hybridizations among the ancestral genomes of bread wheat.</title>
        <authorList>
            <consortium name="International Wheat Genome Sequencing Consortium,"/>
            <person name="Marcussen T."/>
            <person name="Sandve S.R."/>
            <person name="Heier L."/>
            <person name="Spannagl M."/>
            <person name="Pfeifer M."/>
            <person name="Jakobsen K.S."/>
            <person name="Wulff B.B."/>
            <person name="Steuernagel B."/>
            <person name="Mayer K.F."/>
            <person name="Olsen O.A."/>
        </authorList>
    </citation>
    <scope>NUCLEOTIDE SEQUENCE [LARGE SCALE GENOMIC DNA]</scope>
    <source>
        <strain evidence="2">cv. AL8/78</strain>
    </source>
</reference>
<organism evidence="1 2">
    <name type="scientific">Aegilops tauschii subsp. strangulata</name>
    <name type="common">Goatgrass</name>
    <dbReference type="NCBI Taxonomy" id="200361"/>
    <lineage>
        <taxon>Eukaryota</taxon>
        <taxon>Viridiplantae</taxon>
        <taxon>Streptophyta</taxon>
        <taxon>Embryophyta</taxon>
        <taxon>Tracheophyta</taxon>
        <taxon>Spermatophyta</taxon>
        <taxon>Magnoliopsida</taxon>
        <taxon>Liliopsida</taxon>
        <taxon>Poales</taxon>
        <taxon>Poaceae</taxon>
        <taxon>BOP clade</taxon>
        <taxon>Pooideae</taxon>
        <taxon>Triticodae</taxon>
        <taxon>Triticeae</taxon>
        <taxon>Triticinae</taxon>
        <taxon>Aegilops</taxon>
    </lineage>
</organism>
<dbReference type="Gramene" id="AET6Gv20129000.14">
    <property type="protein sequence ID" value="AET6Gv20129000.14"/>
    <property type="gene ID" value="AET6Gv20129000"/>
</dbReference>